<evidence type="ECO:0000259" key="2">
    <source>
        <dbReference type="Pfam" id="PF02754"/>
    </source>
</evidence>
<feature type="region of interest" description="Disordered" evidence="1">
    <location>
        <begin position="243"/>
        <end position="275"/>
    </location>
</feature>
<evidence type="ECO:0000313" key="3">
    <source>
        <dbReference type="EMBL" id="SNR94642.1"/>
    </source>
</evidence>
<dbReference type="InterPro" id="IPR004017">
    <property type="entry name" value="Cys_rich_dom"/>
</dbReference>
<dbReference type="Proteomes" id="UP000198403">
    <property type="component" value="Unassembled WGS sequence"/>
</dbReference>
<dbReference type="AlphaFoldDB" id="A0A239AH00"/>
<dbReference type="RefSeq" id="WP_089338919.1">
    <property type="nucleotide sequence ID" value="NZ_FZNO01000044.1"/>
</dbReference>
<proteinExistence type="predicted"/>
<name>A0A239AH00_9ACTN</name>
<accession>A0A239AH00</accession>
<feature type="domain" description="Cysteine-rich" evidence="2">
    <location>
        <begin position="134"/>
        <end position="218"/>
    </location>
</feature>
<reference evidence="3 4" key="1">
    <citation type="submission" date="2017-06" db="EMBL/GenBank/DDBJ databases">
        <authorList>
            <person name="Kim H.J."/>
            <person name="Triplett B.A."/>
        </authorList>
    </citation>
    <scope>NUCLEOTIDE SEQUENCE [LARGE SCALE GENOMIC DNA]</scope>
    <source>
        <strain evidence="3 4">DSM 44272</strain>
    </source>
</reference>
<sequence length="275" mass="29911">MKVALFVTCFNDTMFPESAKATVELLERLGVDVDFPTGQTCCGQMHINTGYRAEALPLVRRYVETFDGYDAVVAPSASCAGTVQHYHSRIAAERGDAALRDGVANVAPKTYELTRFLTDVLGKEDVGAYFPHRVTYHPTCHSLRALELGDRPYRLLRAVRGLTLVDLPEREECCGFGGTFAIKNSDVSVAMGADKVRHVRSTGAEVLVSADNSCLTHIGGILGRERSGVRTLHIAEVLASTERAAGTTHAEQPAESARWKGRPEQELAGQEVTHP</sequence>
<keyword evidence="4" id="KW-1185">Reference proteome</keyword>
<evidence type="ECO:0000313" key="4">
    <source>
        <dbReference type="Proteomes" id="UP000198403"/>
    </source>
</evidence>
<dbReference type="PANTHER" id="PTHR30296">
    <property type="entry name" value="UNCHARACTERIZED PROTEIN YKGE"/>
    <property type="match status" value="1"/>
</dbReference>
<dbReference type="EMBL" id="FZNO01000044">
    <property type="protein sequence ID" value="SNR94642.1"/>
    <property type="molecule type" value="Genomic_DNA"/>
</dbReference>
<dbReference type="GO" id="GO:0016491">
    <property type="term" value="F:oxidoreductase activity"/>
    <property type="evidence" value="ECO:0007669"/>
    <property type="project" value="UniProtKB-ARBA"/>
</dbReference>
<organism evidence="3 4">
    <name type="scientific">Blastococcus mobilis</name>
    <dbReference type="NCBI Taxonomy" id="1938746"/>
    <lineage>
        <taxon>Bacteria</taxon>
        <taxon>Bacillati</taxon>
        <taxon>Actinomycetota</taxon>
        <taxon>Actinomycetes</taxon>
        <taxon>Geodermatophilales</taxon>
        <taxon>Geodermatophilaceae</taxon>
        <taxon>Blastococcus</taxon>
    </lineage>
</organism>
<gene>
    <name evidence="3" type="ORF">SAMN06272737_14419</name>
</gene>
<feature type="domain" description="Cysteine-rich" evidence="2">
    <location>
        <begin position="3"/>
        <end position="83"/>
    </location>
</feature>
<protein>
    <submittedName>
        <fullName evidence="3">L-lactate dehydrogenase complex protein LldE</fullName>
    </submittedName>
</protein>
<evidence type="ECO:0000256" key="1">
    <source>
        <dbReference type="SAM" id="MobiDB-lite"/>
    </source>
</evidence>
<dbReference type="Pfam" id="PF02754">
    <property type="entry name" value="CCG"/>
    <property type="match status" value="2"/>
</dbReference>
<dbReference type="OrthoDB" id="9770306at2"/>
<dbReference type="GO" id="GO:0005829">
    <property type="term" value="C:cytosol"/>
    <property type="evidence" value="ECO:0007669"/>
    <property type="project" value="TreeGrafter"/>
</dbReference>
<dbReference type="PANTHER" id="PTHR30296:SF0">
    <property type="entry name" value="LACTATE UTILIZATION PROTEIN A"/>
    <property type="match status" value="1"/>
</dbReference>